<feature type="chain" id="PRO_5012625443" description="Solute-binding protein family 3/N-terminal domain-containing protein" evidence="1">
    <location>
        <begin position="34"/>
        <end position="268"/>
    </location>
</feature>
<evidence type="ECO:0000256" key="1">
    <source>
        <dbReference type="SAM" id="SignalP"/>
    </source>
</evidence>
<dbReference type="Gene3D" id="3.40.190.10">
    <property type="entry name" value="Periplasmic binding protein-like II"/>
    <property type="match status" value="2"/>
</dbReference>
<feature type="signal peptide" evidence="1">
    <location>
        <begin position="1"/>
        <end position="33"/>
    </location>
</feature>
<proteinExistence type="predicted"/>
<feature type="domain" description="Solute-binding protein family 3/N-terminal" evidence="2">
    <location>
        <begin position="45"/>
        <end position="267"/>
    </location>
</feature>
<dbReference type="PANTHER" id="PTHR38834:SF3">
    <property type="entry name" value="SOLUTE-BINDING PROTEIN FAMILY 3_N-TERMINAL DOMAIN-CONTAINING PROTEIN"/>
    <property type="match status" value="1"/>
</dbReference>
<dbReference type="Proteomes" id="UP000197468">
    <property type="component" value="Unassembled WGS sequence"/>
</dbReference>
<evidence type="ECO:0000313" key="3">
    <source>
        <dbReference type="EMBL" id="OWQ85077.1"/>
    </source>
</evidence>
<dbReference type="AlphaFoldDB" id="A0A246IYC0"/>
<dbReference type="EMBL" id="NIOF01000014">
    <property type="protein sequence ID" value="OWQ85077.1"/>
    <property type="molecule type" value="Genomic_DNA"/>
</dbReference>
<keyword evidence="4" id="KW-1185">Reference proteome</keyword>
<dbReference type="InterPro" id="IPR001638">
    <property type="entry name" value="Solute-binding_3/MltF_N"/>
</dbReference>
<keyword evidence="1" id="KW-0732">Signal</keyword>
<gene>
    <name evidence="3" type="ORF">CDN99_22970</name>
</gene>
<sequence length="268" mass="30057">MPYVTSPPPELRRGCRLLLAAALLVGAPGLARAQPGPSVPHGSAALHAFTENLPPLNYMEGGEAQGFSTELLRLMAAEAGLTLRIDVLPWQRSVQEAARQRHSVLYSLTRTPERETQYRWVGPISPRRILIYRLSQRTEAQPRSLQQLDGLRIGVARDSASAAYLLAAGLRPEVDLEFGLDDATNLRKLLAGRMDLIVMLDWAAAWHLRQLKLPYTTLTPVLPMDVDKSYWFGLPPDADPAVARKLQDALDRLKRDGRYDRLRQRYFS</sequence>
<reference evidence="3 4" key="1">
    <citation type="journal article" date="2008" name="Int. J. Syst. Evol. Microbiol.">
        <title>Description of Roseateles aquatilis sp. nov. and Roseateles terrae sp. nov., in the class Betaproteobacteria, and emended description of the genus Roseateles.</title>
        <authorList>
            <person name="Gomila M."/>
            <person name="Bowien B."/>
            <person name="Falsen E."/>
            <person name="Moore E.R."/>
            <person name="Lalucat J."/>
        </authorList>
    </citation>
    <scope>NUCLEOTIDE SEQUENCE [LARGE SCALE GENOMIC DNA]</scope>
    <source>
        <strain evidence="3 4">CCUG 48205</strain>
    </source>
</reference>
<dbReference type="Pfam" id="PF00497">
    <property type="entry name" value="SBP_bac_3"/>
    <property type="match status" value="1"/>
</dbReference>
<evidence type="ECO:0000259" key="2">
    <source>
        <dbReference type="SMART" id="SM00062"/>
    </source>
</evidence>
<dbReference type="SMART" id="SM00062">
    <property type="entry name" value="PBPb"/>
    <property type="match status" value="1"/>
</dbReference>
<dbReference type="PANTHER" id="PTHR38834">
    <property type="entry name" value="PERIPLASMIC SUBSTRATE BINDING PROTEIN FAMILY 3"/>
    <property type="match status" value="1"/>
</dbReference>
<comment type="caution">
    <text evidence="3">The sequence shown here is derived from an EMBL/GenBank/DDBJ whole genome shotgun (WGS) entry which is preliminary data.</text>
</comment>
<accession>A0A246IYC0</accession>
<organism evidence="3 4">
    <name type="scientific">Roseateles aquatilis</name>
    <dbReference type="NCBI Taxonomy" id="431061"/>
    <lineage>
        <taxon>Bacteria</taxon>
        <taxon>Pseudomonadati</taxon>
        <taxon>Pseudomonadota</taxon>
        <taxon>Betaproteobacteria</taxon>
        <taxon>Burkholderiales</taxon>
        <taxon>Sphaerotilaceae</taxon>
        <taxon>Roseateles</taxon>
    </lineage>
</organism>
<dbReference type="SUPFAM" id="SSF53850">
    <property type="entry name" value="Periplasmic binding protein-like II"/>
    <property type="match status" value="1"/>
</dbReference>
<protein>
    <recommendedName>
        <fullName evidence="2">Solute-binding protein family 3/N-terminal domain-containing protein</fullName>
    </recommendedName>
</protein>
<name>A0A246IYC0_9BURK</name>
<evidence type="ECO:0000313" key="4">
    <source>
        <dbReference type="Proteomes" id="UP000197468"/>
    </source>
</evidence>